<organism evidence="2">
    <name type="scientific">marine sediment metagenome</name>
    <dbReference type="NCBI Taxonomy" id="412755"/>
    <lineage>
        <taxon>unclassified sequences</taxon>
        <taxon>metagenomes</taxon>
        <taxon>ecological metagenomes</taxon>
    </lineage>
</organism>
<evidence type="ECO:0000313" key="2">
    <source>
        <dbReference type="EMBL" id="GAG95621.1"/>
    </source>
</evidence>
<gene>
    <name evidence="2" type="ORF">S01H4_40974</name>
</gene>
<dbReference type="AlphaFoldDB" id="X1DGR7"/>
<dbReference type="Gene3D" id="2.60.40.10">
    <property type="entry name" value="Immunoglobulins"/>
    <property type="match status" value="1"/>
</dbReference>
<dbReference type="InterPro" id="IPR013783">
    <property type="entry name" value="Ig-like_fold"/>
</dbReference>
<evidence type="ECO:0000259" key="1">
    <source>
        <dbReference type="Pfam" id="PF07705"/>
    </source>
</evidence>
<feature type="domain" description="CARDB" evidence="1">
    <location>
        <begin position="45"/>
        <end position="118"/>
    </location>
</feature>
<sequence>MEFDMTPDRGKAIVGLGLVGLVFGGIYLSTRAEAAPPIPPENIIISNLIIEPGTVYVGEPVSIGVTATNTGGVAGSHEVTFEVEGGFMNKTVSLNPGESKVVTFTYTPTAAKGYTVSADGLSGTFVAIEVPEARFEVTNLLIEPAEVYVGETVTISVVVTNVGGEAGSYEVTLEVT</sequence>
<proteinExistence type="predicted"/>
<name>X1DGR7_9ZZZZ</name>
<dbReference type="InterPro" id="IPR011635">
    <property type="entry name" value="CARDB"/>
</dbReference>
<comment type="caution">
    <text evidence="2">The sequence shown here is derived from an EMBL/GenBank/DDBJ whole genome shotgun (WGS) entry which is preliminary data.</text>
</comment>
<reference evidence="2" key="1">
    <citation type="journal article" date="2014" name="Front. Microbiol.">
        <title>High frequency of phylogenetically diverse reductive dehalogenase-homologous genes in deep subseafloor sedimentary metagenomes.</title>
        <authorList>
            <person name="Kawai M."/>
            <person name="Futagami T."/>
            <person name="Toyoda A."/>
            <person name="Takaki Y."/>
            <person name="Nishi S."/>
            <person name="Hori S."/>
            <person name="Arai W."/>
            <person name="Tsubouchi T."/>
            <person name="Morono Y."/>
            <person name="Uchiyama I."/>
            <person name="Ito T."/>
            <person name="Fujiyama A."/>
            <person name="Inagaki F."/>
            <person name="Takami H."/>
        </authorList>
    </citation>
    <scope>NUCLEOTIDE SEQUENCE</scope>
    <source>
        <strain evidence="2">Expedition CK06-06</strain>
    </source>
</reference>
<dbReference type="Pfam" id="PF07705">
    <property type="entry name" value="CARDB"/>
    <property type="match status" value="1"/>
</dbReference>
<dbReference type="EMBL" id="BART01022377">
    <property type="protein sequence ID" value="GAG95621.1"/>
    <property type="molecule type" value="Genomic_DNA"/>
</dbReference>
<accession>X1DGR7</accession>
<protein>
    <recommendedName>
        <fullName evidence="1">CARDB domain-containing protein</fullName>
    </recommendedName>
</protein>